<protein>
    <submittedName>
        <fullName evidence="1">Uncharacterized protein</fullName>
    </submittedName>
</protein>
<reference evidence="1" key="1">
    <citation type="submission" date="2013-11" db="EMBL/GenBank/DDBJ databases">
        <authorList>
            <person name="Sternberg P."/>
            <person name="Dillman A."/>
            <person name="Macchietto M."/>
        </authorList>
    </citation>
    <scope>NUCLEOTIDE SEQUENCE</scope>
    <source>
        <strain evidence="1">ALL</strain>
    </source>
</reference>
<evidence type="ECO:0000313" key="1">
    <source>
        <dbReference type="EMBL" id="TKR81448.1"/>
    </source>
</evidence>
<organism evidence="1">
    <name type="scientific">Steinernema carpocapsae</name>
    <name type="common">Entomopathogenic nematode</name>
    <dbReference type="NCBI Taxonomy" id="34508"/>
    <lineage>
        <taxon>Eukaryota</taxon>
        <taxon>Metazoa</taxon>
        <taxon>Ecdysozoa</taxon>
        <taxon>Nematoda</taxon>
        <taxon>Chromadorea</taxon>
        <taxon>Rhabditida</taxon>
        <taxon>Tylenchina</taxon>
        <taxon>Panagrolaimomorpha</taxon>
        <taxon>Strongyloidoidea</taxon>
        <taxon>Steinernematidae</taxon>
        <taxon>Steinernema</taxon>
    </lineage>
</organism>
<dbReference type="EMBL" id="AZBU02000004">
    <property type="protein sequence ID" value="TKR81448.1"/>
    <property type="molecule type" value="Genomic_DNA"/>
</dbReference>
<dbReference type="AlphaFoldDB" id="A0A4U5NEU2"/>
<reference evidence="1" key="3">
    <citation type="journal article" date="2019" name="G3 (Bethesda)">
        <title>Hybrid Assembly of the Genome of the Entomopathogenic Nematode Steinernema carpocapsae Identifies the X-Chromosome.</title>
        <authorList>
            <person name="Serra L."/>
            <person name="Macchietto M."/>
            <person name="Macias-Munoz A."/>
            <person name="McGill C.J."/>
            <person name="Rodriguez I.M."/>
            <person name="Rodriguez B."/>
            <person name="Murad R."/>
            <person name="Mortazavi A."/>
        </authorList>
    </citation>
    <scope>NUCLEOTIDE SEQUENCE</scope>
    <source>
        <strain evidence="1">ALL</strain>
    </source>
</reference>
<proteinExistence type="predicted"/>
<gene>
    <name evidence="1" type="ORF">L596_015315</name>
</gene>
<sequence>MFDLFGPKFSRFMTLFGCFPPKFIDQANIFWTIQVYSRVNKPVTTESTLALQKKSINQSGAFQKPRNER</sequence>
<reference evidence="1" key="2">
    <citation type="journal article" date="2015" name="Genome Biol.">
        <title>Comparative genomics of Steinernema reveals deeply conserved gene regulatory networks.</title>
        <authorList>
            <person name="Dillman A.R."/>
            <person name="Macchietto M."/>
            <person name="Porter C.F."/>
            <person name="Rogers A."/>
            <person name="Williams B."/>
            <person name="Antoshechkin I."/>
            <person name="Lee M.M."/>
            <person name="Goodwin Z."/>
            <person name="Lu X."/>
            <person name="Lewis E.E."/>
            <person name="Goodrich-Blair H."/>
            <person name="Stock S.P."/>
            <person name="Adams B.J."/>
            <person name="Sternberg P.W."/>
            <person name="Mortazavi A."/>
        </authorList>
    </citation>
    <scope>NUCLEOTIDE SEQUENCE [LARGE SCALE GENOMIC DNA]</scope>
    <source>
        <strain evidence="1">ALL</strain>
    </source>
</reference>
<accession>A0A4U5NEU2</accession>
<name>A0A4U5NEU2_STECR</name>
<comment type="caution">
    <text evidence="1">The sequence shown here is derived from an EMBL/GenBank/DDBJ whole genome shotgun (WGS) entry which is preliminary data.</text>
</comment>